<name>A0ABX1PEU9_9CYAN</name>
<accession>A0ABX1PEU9</accession>
<comment type="caution">
    <text evidence="2">The sequence shown here is derived from an EMBL/GenBank/DDBJ whole genome shotgun (WGS) entry which is preliminary data.</text>
</comment>
<organism evidence="2 3">
    <name type="scientific">Brasilonema bromeliae SPC951</name>
    <dbReference type="NCBI Taxonomy" id="385972"/>
    <lineage>
        <taxon>Bacteria</taxon>
        <taxon>Bacillati</taxon>
        <taxon>Cyanobacteriota</taxon>
        <taxon>Cyanophyceae</taxon>
        <taxon>Nostocales</taxon>
        <taxon>Scytonemataceae</taxon>
        <taxon>Brasilonema</taxon>
        <taxon>Bromeliae group (in: Brasilonema)</taxon>
    </lineage>
</organism>
<dbReference type="Pfam" id="PF13655">
    <property type="entry name" value="RVT_N"/>
    <property type="match status" value="1"/>
</dbReference>
<keyword evidence="3" id="KW-1185">Reference proteome</keyword>
<sequence length="109" mass="12827">MIRHSHEASESWKNLNWKEFRKDLFRLQCRVFKAIREGNKRKALSLQKLILKSKAARFLAIRQISQLNAGKKTAGIDGKKSLTSEERFELEKLLKASSNNWYHQKLRSN</sequence>
<evidence type="ECO:0000259" key="1">
    <source>
        <dbReference type="Pfam" id="PF13655"/>
    </source>
</evidence>
<dbReference type="Proteomes" id="UP000718564">
    <property type="component" value="Unassembled WGS sequence"/>
</dbReference>
<gene>
    <name evidence="2" type="ORF">DP116_27825</name>
</gene>
<dbReference type="InterPro" id="IPR025960">
    <property type="entry name" value="RVT_N"/>
</dbReference>
<evidence type="ECO:0000313" key="2">
    <source>
        <dbReference type="EMBL" id="NMG23024.1"/>
    </source>
</evidence>
<proteinExistence type="predicted"/>
<reference evidence="2 3" key="1">
    <citation type="submission" date="2018-06" db="EMBL/GenBank/DDBJ databases">
        <title>Comparative genomics of Brasilonema spp. strains.</title>
        <authorList>
            <person name="Alvarenga D.O."/>
            <person name="Fiore M.F."/>
            <person name="Varani A.M."/>
        </authorList>
    </citation>
    <scope>NUCLEOTIDE SEQUENCE [LARGE SCALE GENOMIC DNA]</scope>
    <source>
        <strain evidence="2 3">SPC951</strain>
    </source>
</reference>
<evidence type="ECO:0000313" key="3">
    <source>
        <dbReference type="Proteomes" id="UP000718564"/>
    </source>
</evidence>
<feature type="domain" description="Reverse transcriptase N-terminal" evidence="1">
    <location>
        <begin position="12"/>
        <end position="92"/>
    </location>
</feature>
<protein>
    <recommendedName>
        <fullName evidence="1">Reverse transcriptase N-terminal domain-containing protein</fullName>
    </recommendedName>
</protein>
<dbReference type="EMBL" id="QMEB01000380">
    <property type="protein sequence ID" value="NMG23024.1"/>
    <property type="molecule type" value="Genomic_DNA"/>
</dbReference>